<keyword evidence="9" id="KW-1185">Reference proteome</keyword>
<dbReference type="EMBL" id="BNBD01000010">
    <property type="protein sequence ID" value="GHF58726.1"/>
    <property type="molecule type" value="Genomic_DNA"/>
</dbReference>
<feature type="domain" description="RNA polymerase sigma-70 region 2" evidence="6">
    <location>
        <begin position="29"/>
        <end position="82"/>
    </location>
</feature>
<sequence>MSDHVILRQAGARAAGPAGSATRSQFAEFYAENYPLIVRFLMRQGLDAHEAADAAQAAFVEAFRCWGLIERPRAWLRTVSHRMHLKQVACHHDLSTGVLPERPSTSTGPLGQVVLKEEEQRVLAALAALSERQRLVMAWRLDGFSHEEIARELGMTAAAVRQAYVRARTALKARLLGEAS</sequence>
<organism evidence="8 9">
    <name type="scientific">Streptomyces mashuensis</name>
    <dbReference type="NCBI Taxonomy" id="33904"/>
    <lineage>
        <taxon>Bacteria</taxon>
        <taxon>Bacillati</taxon>
        <taxon>Actinomycetota</taxon>
        <taxon>Actinomycetes</taxon>
        <taxon>Kitasatosporales</taxon>
        <taxon>Streptomycetaceae</taxon>
        <taxon>Streptomyces</taxon>
    </lineage>
</organism>
<evidence type="ECO:0000313" key="9">
    <source>
        <dbReference type="Proteomes" id="UP000638313"/>
    </source>
</evidence>
<dbReference type="InterPro" id="IPR039425">
    <property type="entry name" value="RNA_pol_sigma-70-like"/>
</dbReference>
<dbReference type="InterPro" id="IPR014284">
    <property type="entry name" value="RNA_pol_sigma-70_dom"/>
</dbReference>
<proteinExistence type="inferred from homology"/>
<keyword evidence="2" id="KW-0805">Transcription regulation</keyword>
<name>A0A919EEL5_9ACTN</name>
<reference evidence="8" key="2">
    <citation type="submission" date="2020-09" db="EMBL/GenBank/DDBJ databases">
        <authorList>
            <person name="Sun Q."/>
            <person name="Ohkuma M."/>
        </authorList>
    </citation>
    <scope>NUCLEOTIDE SEQUENCE</scope>
    <source>
        <strain evidence="8">JCM 4059</strain>
    </source>
</reference>
<dbReference type="NCBIfam" id="TIGR02937">
    <property type="entry name" value="sigma70-ECF"/>
    <property type="match status" value="1"/>
</dbReference>
<dbReference type="Pfam" id="PF08281">
    <property type="entry name" value="Sigma70_r4_2"/>
    <property type="match status" value="1"/>
</dbReference>
<evidence type="ECO:0000259" key="7">
    <source>
        <dbReference type="Pfam" id="PF08281"/>
    </source>
</evidence>
<protein>
    <submittedName>
        <fullName evidence="8">RNA polymerase sigma factor</fullName>
    </submittedName>
</protein>
<evidence type="ECO:0000256" key="1">
    <source>
        <dbReference type="ARBA" id="ARBA00010641"/>
    </source>
</evidence>
<dbReference type="InterPro" id="IPR013325">
    <property type="entry name" value="RNA_pol_sigma_r2"/>
</dbReference>
<dbReference type="GO" id="GO:0003677">
    <property type="term" value="F:DNA binding"/>
    <property type="evidence" value="ECO:0007669"/>
    <property type="project" value="UniProtKB-KW"/>
</dbReference>
<feature type="domain" description="RNA polymerase sigma factor 70 region 4 type 2" evidence="7">
    <location>
        <begin position="120"/>
        <end position="171"/>
    </location>
</feature>
<reference evidence="8" key="1">
    <citation type="journal article" date="2014" name="Int. J. Syst. Evol. Microbiol.">
        <title>Complete genome sequence of Corynebacterium casei LMG S-19264T (=DSM 44701T), isolated from a smear-ripened cheese.</title>
        <authorList>
            <consortium name="US DOE Joint Genome Institute (JGI-PGF)"/>
            <person name="Walter F."/>
            <person name="Albersmeier A."/>
            <person name="Kalinowski J."/>
            <person name="Ruckert C."/>
        </authorList>
    </citation>
    <scope>NUCLEOTIDE SEQUENCE</scope>
    <source>
        <strain evidence="8">JCM 4059</strain>
    </source>
</reference>
<keyword evidence="3" id="KW-0731">Sigma factor</keyword>
<evidence type="ECO:0000256" key="5">
    <source>
        <dbReference type="ARBA" id="ARBA00023163"/>
    </source>
</evidence>
<keyword evidence="5" id="KW-0804">Transcription</keyword>
<dbReference type="Gene3D" id="1.10.1740.10">
    <property type="match status" value="1"/>
</dbReference>
<accession>A0A919EEL5</accession>
<evidence type="ECO:0000256" key="2">
    <source>
        <dbReference type="ARBA" id="ARBA00023015"/>
    </source>
</evidence>
<dbReference type="InterPro" id="IPR013324">
    <property type="entry name" value="RNA_pol_sigma_r3/r4-like"/>
</dbReference>
<dbReference type="Gene3D" id="1.10.10.10">
    <property type="entry name" value="Winged helix-like DNA-binding domain superfamily/Winged helix DNA-binding domain"/>
    <property type="match status" value="1"/>
</dbReference>
<dbReference type="InterPro" id="IPR007627">
    <property type="entry name" value="RNA_pol_sigma70_r2"/>
</dbReference>
<comment type="caution">
    <text evidence="8">The sequence shown here is derived from an EMBL/GenBank/DDBJ whole genome shotgun (WGS) entry which is preliminary data.</text>
</comment>
<evidence type="ECO:0000256" key="3">
    <source>
        <dbReference type="ARBA" id="ARBA00023082"/>
    </source>
</evidence>
<evidence type="ECO:0000256" key="4">
    <source>
        <dbReference type="ARBA" id="ARBA00023125"/>
    </source>
</evidence>
<dbReference type="Pfam" id="PF04542">
    <property type="entry name" value="Sigma70_r2"/>
    <property type="match status" value="1"/>
</dbReference>
<dbReference type="RefSeq" id="WP_190131483.1">
    <property type="nucleotide sequence ID" value="NZ_BNBD01000010.1"/>
</dbReference>
<comment type="similarity">
    <text evidence="1">Belongs to the sigma-70 factor family. ECF subfamily.</text>
</comment>
<evidence type="ECO:0000313" key="8">
    <source>
        <dbReference type="EMBL" id="GHF58726.1"/>
    </source>
</evidence>
<evidence type="ECO:0000259" key="6">
    <source>
        <dbReference type="Pfam" id="PF04542"/>
    </source>
</evidence>
<dbReference type="AlphaFoldDB" id="A0A919EEL5"/>
<dbReference type="InterPro" id="IPR036388">
    <property type="entry name" value="WH-like_DNA-bd_sf"/>
</dbReference>
<dbReference type="PANTHER" id="PTHR43133">
    <property type="entry name" value="RNA POLYMERASE ECF-TYPE SIGMA FACTO"/>
    <property type="match status" value="1"/>
</dbReference>
<keyword evidence="4" id="KW-0238">DNA-binding</keyword>
<dbReference type="PANTHER" id="PTHR43133:SF8">
    <property type="entry name" value="RNA POLYMERASE SIGMA FACTOR HI_1459-RELATED"/>
    <property type="match status" value="1"/>
</dbReference>
<dbReference type="CDD" id="cd06171">
    <property type="entry name" value="Sigma70_r4"/>
    <property type="match status" value="1"/>
</dbReference>
<dbReference type="Proteomes" id="UP000638313">
    <property type="component" value="Unassembled WGS sequence"/>
</dbReference>
<gene>
    <name evidence="8" type="primary">rpoE</name>
    <name evidence="8" type="ORF">GCM10010218_45060</name>
</gene>
<dbReference type="GO" id="GO:0006352">
    <property type="term" value="P:DNA-templated transcription initiation"/>
    <property type="evidence" value="ECO:0007669"/>
    <property type="project" value="InterPro"/>
</dbReference>
<dbReference type="GO" id="GO:0016987">
    <property type="term" value="F:sigma factor activity"/>
    <property type="evidence" value="ECO:0007669"/>
    <property type="project" value="UniProtKB-KW"/>
</dbReference>
<dbReference type="SUPFAM" id="SSF88946">
    <property type="entry name" value="Sigma2 domain of RNA polymerase sigma factors"/>
    <property type="match status" value="1"/>
</dbReference>
<dbReference type="InterPro" id="IPR013249">
    <property type="entry name" value="RNA_pol_sigma70_r4_t2"/>
</dbReference>
<dbReference type="SUPFAM" id="SSF88659">
    <property type="entry name" value="Sigma3 and sigma4 domains of RNA polymerase sigma factors"/>
    <property type="match status" value="1"/>
</dbReference>